<feature type="transmembrane region" description="Helical" evidence="5">
    <location>
        <begin position="170"/>
        <end position="189"/>
    </location>
</feature>
<feature type="transmembrane region" description="Helical" evidence="5">
    <location>
        <begin position="110"/>
        <end position="128"/>
    </location>
</feature>
<evidence type="ECO:0000256" key="4">
    <source>
        <dbReference type="ARBA" id="ARBA00023136"/>
    </source>
</evidence>
<dbReference type="OrthoDB" id="194139at2759"/>
<evidence type="ECO:0000313" key="7">
    <source>
        <dbReference type="Proteomes" id="UP000248349"/>
    </source>
</evidence>
<feature type="transmembrane region" description="Helical" evidence="5">
    <location>
        <begin position="332"/>
        <end position="358"/>
    </location>
</feature>
<feature type="transmembrane region" description="Helical" evidence="5">
    <location>
        <begin position="378"/>
        <end position="396"/>
    </location>
</feature>
<dbReference type="InterPro" id="IPR036259">
    <property type="entry name" value="MFS_trans_sf"/>
</dbReference>
<dbReference type="InterPro" id="IPR011701">
    <property type="entry name" value="MFS"/>
</dbReference>
<dbReference type="PANTHER" id="PTHR23507">
    <property type="entry name" value="ZGC:174356"/>
    <property type="match status" value="1"/>
</dbReference>
<dbReference type="AlphaFoldDB" id="A0A318Z143"/>
<evidence type="ECO:0000256" key="5">
    <source>
        <dbReference type="SAM" id="Phobius"/>
    </source>
</evidence>
<dbReference type="RefSeq" id="XP_025426611.1">
    <property type="nucleotide sequence ID" value="XM_025572994.1"/>
</dbReference>
<evidence type="ECO:0000256" key="1">
    <source>
        <dbReference type="ARBA" id="ARBA00004141"/>
    </source>
</evidence>
<keyword evidence="2 5" id="KW-0812">Transmembrane</keyword>
<feature type="transmembrane region" description="Helical" evidence="5">
    <location>
        <begin position="135"/>
        <end position="158"/>
    </location>
</feature>
<feature type="transmembrane region" description="Helical" evidence="5">
    <location>
        <begin position="294"/>
        <end position="312"/>
    </location>
</feature>
<keyword evidence="4 5" id="KW-0472">Membrane</keyword>
<evidence type="ECO:0000256" key="3">
    <source>
        <dbReference type="ARBA" id="ARBA00022989"/>
    </source>
</evidence>
<evidence type="ECO:0000256" key="2">
    <source>
        <dbReference type="ARBA" id="ARBA00022692"/>
    </source>
</evidence>
<feature type="transmembrane region" description="Helical" evidence="5">
    <location>
        <begin position="434"/>
        <end position="458"/>
    </location>
</feature>
<dbReference type="GO" id="GO:0016020">
    <property type="term" value="C:membrane"/>
    <property type="evidence" value="ECO:0007669"/>
    <property type="project" value="UniProtKB-SubCell"/>
</dbReference>
<accession>A0A318Z143</accession>
<name>A0A318Z143_9EURO</name>
<sequence>MATRVIGADEVLETSLLLPDPRGQQLQNKNTPRRSRWILLFVCFIIVTLDFGDYLSIAPQLQIYEDIICHRVHPELFAGGLDRLTAASNALCKSADVQGELALLVGWKDTFSMLPGMILAIPFGLMADKVGRKPVIILSLAGVIMQECAIRLICWYHTSIPLQAVWFTPLFQIVGGGSQIASSVAFTVISDVFPVDKRANAFLLMAAAMLLSQILAAPLSAWLMSKDVWVPSLLGLAIEICGFLPIFVFPETGPKALDRPEDEIENEASERDNESLPLTWVGIVRLVRTQLSEVLRFVVGNANTLAIFFAFLTSSIGSQALQFVLQYASKRFAWSVAEATFLISLKGAVNLVAFLLIIPLISKILDRYLSPLNRDLRITHASICALIAGFAIMSVAAHPALFGLGLSFSALGWGFYMTLRSVGSALVAESHVGLFNTTIALAEAVGSMIAGPLLALLLKAGMKWEGVWMGLPWMAATGLYLLAGMAVVCIRTSSGH</sequence>
<dbReference type="Proteomes" id="UP000248349">
    <property type="component" value="Unassembled WGS sequence"/>
</dbReference>
<evidence type="ECO:0000313" key="6">
    <source>
        <dbReference type="EMBL" id="PYH40629.1"/>
    </source>
</evidence>
<protein>
    <submittedName>
        <fullName evidence="6">MFS transporter</fullName>
    </submittedName>
</protein>
<keyword evidence="3 5" id="KW-1133">Transmembrane helix</keyword>
<reference evidence="6 7" key="1">
    <citation type="submission" date="2016-12" db="EMBL/GenBank/DDBJ databases">
        <title>The genomes of Aspergillus section Nigri reveals drivers in fungal speciation.</title>
        <authorList>
            <consortium name="DOE Joint Genome Institute"/>
            <person name="Vesth T.C."/>
            <person name="Nybo J."/>
            <person name="Theobald S."/>
            <person name="Brandl J."/>
            <person name="Frisvad J.C."/>
            <person name="Nielsen K.F."/>
            <person name="Lyhne E.K."/>
            <person name="Kogle M.E."/>
            <person name="Kuo A."/>
            <person name="Riley R."/>
            <person name="Clum A."/>
            <person name="Nolan M."/>
            <person name="Lipzen A."/>
            <person name="Salamov A."/>
            <person name="Henrissat B."/>
            <person name="Wiebenga A."/>
            <person name="De Vries R.P."/>
            <person name="Grigoriev I.V."/>
            <person name="Mortensen U.H."/>
            <person name="Andersen M.R."/>
            <person name="Baker S.E."/>
        </authorList>
    </citation>
    <scope>NUCLEOTIDE SEQUENCE [LARGE SCALE GENOMIC DNA]</scope>
    <source>
        <strain evidence="6 7">JOP 1030-1</strain>
    </source>
</reference>
<dbReference type="GeneID" id="37074222"/>
<dbReference type="Pfam" id="PF07690">
    <property type="entry name" value="MFS_1"/>
    <property type="match status" value="1"/>
</dbReference>
<comment type="subcellular location">
    <subcellularLocation>
        <location evidence="1">Membrane</location>
        <topology evidence="1">Multi-pass membrane protein</topology>
    </subcellularLocation>
</comment>
<organism evidence="6 7">
    <name type="scientific">Aspergillus saccharolyticus JOP 1030-1</name>
    <dbReference type="NCBI Taxonomy" id="1450539"/>
    <lineage>
        <taxon>Eukaryota</taxon>
        <taxon>Fungi</taxon>
        <taxon>Dikarya</taxon>
        <taxon>Ascomycota</taxon>
        <taxon>Pezizomycotina</taxon>
        <taxon>Eurotiomycetes</taxon>
        <taxon>Eurotiomycetidae</taxon>
        <taxon>Eurotiales</taxon>
        <taxon>Aspergillaceae</taxon>
        <taxon>Aspergillus</taxon>
        <taxon>Aspergillus subgen. Circumdati</taxon>
    </lineage>
</organism>
<feature type="transmembrane region" description="Helical" evidence="5">
    <location>
        <begin position="229"/>
        <end position="249"/>
    </location>
</feature>
<feature type="transmembrane region" description="Helical" evidence="5">
    <location>
        <begin position="37"/>
        <end position="57"/>
    </location>
</feature>
<feature type="transmembrane region" description="Helical" evidence="5">
    <location>
        <begin position="470"/>
        <end position="490"/>
    </location>
</feature>
<keyword evidence="7" id="KW-1185">Reference proteome</keyword>
<gene>
    <name evidence="6" type="ORF">BP01DRAFT_329614</name>
</gene>
<dbReference type="EMBL" id="KZ821281">
    <property type="protein sequence ID" value="PYH40629.1"/>
    <property type="molecule type" value="Genomic_DNA"/>
</dbReference>
<dbReference type="GO" id="GO:0022857">
    <property type="term" value="F:transmembrane transporter activity"/>
    <property type="evidence" value="ECO:0007669"/>
    <property type="project" value="InterPro"/>
</dbReference>
<dbReference type="Gene3D" id="1.20.1250.20">
    <property type="entry name" value="MFS general substrate transporter like domains"/>
    <property type="match status" value="1"/>
</dbReference>
<proteinExistence type="predicted"/>
<feature type="transmembrane region" description="Helical" evidence="5">
    <location>
        <begin position="201"/>
        <end position="223"/>
    </location>
</feature>
<dbReference type="PANTHER" id="PTHR23507:SF1">
    <property type="entry name" value="FI18259P1-RELATED"/>
    <property type="match status" value="1"/>
</dbReference>
<dbReference type="SUPFAM" id="SSF103473">
    <property type="entry name" value="MFS general substrate transporter"/>
    <property type="match status" value="1"/>
</dbReference>
<feature type="transmembrane region" description="Helical" evidence="5">
    <location>
        <begin position="402"/>
        <end position="422"/>
    </location>
</feature>